<dbReference type="Proteomes" id="UP000593567">
    <property type="component" value="Unassembled WGS sequence"/>
</dbReference>
<keyword evidence="1" id="KW-1133">Transmembrane helix</keyword>
<reference evidence="2" key="1">
    <citation type="submission" date="2020-06" db="EMBL/GenBank/DDBJ databases">
        <title>Draft genome of Bugula neritina, a colonial animal packing powerful symbionts and potential medicines.</title>
        <authorList>
            <person name="Rayko M."/>
        </authorList>
    </citation>
    <scope>NUCLEOTIDE SEQUENCE [LARGE SCALE GENOMIC DNA]</scope>
    <source>
        <strain evidence="2">Kwan_BN1</strain>
    </source>
</reference>
<keyword evidence="1" id="KW-0812">Transmembrane</keyword>
<proteinExistence type="predicted"/>
<sequence length="95" mass="10758">MLFYIVFQISMNVMLIIVVFPLQTVSILWVHMIVNVKMVTEEMVVLSVKLHQLLILISVRHVQLMHHANGSFLKGCIASVILGLQEMEDSVKVGL</sequence>
<dbReference type="AlphaFoldDB" id="A0A7J7J574"/>
<comment type="caution">
    <text evidence="2">The sequence shown here is derived from an EMBL/GenBank/DDBJ whole genome shotgun (WGS) entry which is preliminary data.</text>
</comment>
<feature type="transmembrane region" description="Helical" evidence="1">
    <location>
        <begin position="6"/>
        <end position="30"/>
    </location>
</feature>
<dbReference type="EMBL" id="VXIV02003060">
    <property type="protein sequence ID" value="KAF6021349.1"/>
    <property type="molecule type" value="Genomic_DNA"/>
</dbReference>
<gene>
    <name evidence="2" type="ORF">EB796_020341</name>
</gene>
<evidence type="ECO:0000313" key="3">
    <source>
        <dbReference type="Proteomes" id="UP000593567"/>
    </source>
</evidence>
<organism evidence="2 3">
    <name type="scientific">Bugula neritina</name>
    <name type="common">Brown bryozoan</name>
    <name type="synonym">Sertularia neritina</name>
    <dbReference type="NCBI Taxonomy" id="10212"/>
    <lineage>
        <taxon>Eukaryota</taxon>
        <taxon>Metazoa</taxon>
        <taxon>Spiralia</taxon>
        <taxon>Lophotrochozoa</taxon>
        <taxon>Bryozoa</taxon>
        <taxon>Gymnolaemata</taxon>
        <taxon>Cheilostomatida</taxon>
        <taxon>Flustrina</taxon>
        <taxon>Buguloidea</taxon>
        <taxon>Bugulidae</taxon>
        <taxon>Bugula</taxon>
    </lineage>
</organism>
<evidence type="ECO:0000313" key="2">
    <source>
        <dbReference type="EMBL" id="KAF6021349.1"/>
    </source>
</evidence>
<keyword evidence="1" id="KW-0472">Membrane</keyword>
<protein>
    <submittedName>
        <fullName evidence="2">Uncharacterized protein</fullName>
    </submittedName>
</protein>
<keyword evidence="3" id="KW-1185">Reference proteome</keyword>
<evidence type="ECO:0000256" key="1">
    <source>
        <dbReference type="SAM" id="Phobius"/>
    </source>
</evidence>
<name>A0A7J7J574_BUGNE</name>
<accession>A0A7J7J574</accession>